<name>A0ABT3BIF2_9RHOB</name>
<dbReference type="RefSeq" id="WP_263845568.1">
    <property type="nucleotide sequence ID" value="NZ_JALIEB010000014.1"/>
</dbReference>
<accession>A0ABT3BIF2</accession>
<dbReference type="PANTHER" id="PTHR21015:SF28">
    <property type="entry name" value="SLL1722 PROTEIN"/>
    <property type="match status" value="1"/>
</dbReference>
<organism evidence="2 3">
    <name type="scientific">Roseobacter sinensis</name>
    <dbReference type="NCBI Taxonomy" id="2931391"/>
    <lineage>
        <taxon>Bacteria</taxon>
        <taxon>Pseudomonadati</taxon>
        <taxon>Pseudomonadota</taxon>
        <taxon>Alphaproteobacteria</taxon>
        <taxon>Rhodobacterales</taxon>
        <taxon>Roseobacteraceae</taxon>
        <taxon>Roseobacter</taxon>
    </lineage>
</organism>
<evidence type="ECO:0000313" key="2">
    <source>
        <dbReference type="EMBL" id="MCV3273343.1"/>
    </source>
</evidence>
<comment type="caution">
    <text evidence="2">The sequence shown here is derived from an EMBL/GenBank/DDBJ whole genome shotgun (WGS) entry which is preliminary data.</text>
</comment>
<evidence type="ECO:0000259" key="1">
    <source>
        <dbReference type="Pfam" id="PF04101"/>
    </source>
</evidence>
<protein>
    <recommendedName>
        <fullName evidence="1">Glycosyl transferase family 28 C-terminal domain-containing protein</fullName>
    </recommendedName>
</protein>
<gene>
    <name evidence="2" type="ORF">MUB52_18065</name>
</gene>
<keyword evidence="3" id="KW-1185">Reference proteome</keyword>
<evidence type="ECO:0000313" key="3">
    <source>
        <dbReference type="Proteomes" id="UP001208690"/>
    </source>
</evidence>
<dbReference type="PANTHER" id="PTHR21015">
    <property type="entry name" value="UDP-N-ACETYLGLUCOSAMINE--N-ACETYLMURAMYL-(PENTAPEPTIDE) PYROPHOSPHORYL-UNDECAPRENOL N-ACETYLGLUCOSAMINE TRANSFERASE 1"/>
    <property type="match status" value="1"/>
</dbReference>
<reference evidence="2 3" key="1">
    <citation type="submission" date="2022-04" db="EMBL/GenBank/DDBJ databases">
        <title>Roseobacter sp. WL0113 is a bacterium isolated from neritic sediment.</title>
        <authorList>
            <person name="Wang L."/>
            <person name="He W."/>
            <person name="Zhang D.-F."/>
        </authorList>
    </citation>
    <scope>NUCLEOTIDE SEQUENCE [LARGE SCALE GENOMIC DNA]</scope>
    <source>
        <strain evidence="2 3">WL0113</strain>
    </source>
</reference>
<dbReference type="Pfam" id="PF04101">
    <property type="entry name" value="Glyco_tran_28_C"/>
    <property type="match status" value="1"/>
</dbReference>
<dbReference type="EMBL" id="JALIEB010000014">
    <property type="protein sequence ID" value="MCV3273343.1"/>
    <property type="molecule type" value="Genomic_DNA"/>
</dbReference>
<dbReference type="Proteomes" id="UP001208690">
    <property type="component" value="Unassembled WGS sequence"/>
</dbReference>
<feature type="domain" description="Glycosyl transferase family 28 C-terminal" evidence="1">
    <location>
        <begin position="211"/>
        <end position="308"/>
    </location>
</feature>
<proteinExistence type="predicted"/>
<dbReference type="SUPFAM" id="SSF53756">
    <property type="entry name" value="UDP-Glycosyltransferase/glycogen phosphorylase"/>
    <property type="match status" value="1"/>
</dbReference>
<dbReference type="Gene3D" id="3.40.50.2000">
    <property type="entry name" value="Glycogen Phosphorylase B"/>
    <property type="match status" value="1"/>
</dbReference>
<sequence>MHEAGSFDIPDGVDLITLPAYAKQSDGSYQSRRLSIGLRQLTAMRARMIRSAVKAFRPDLMIVDNVPRGAQEELDPTLSWLAHKTTARVVLGLRDVIDTCDKVRRQWLKNRSFEAISSFYSDIWIYGDPQFYNLVDEYGLGDLVGAKTRFTGYLKREVADVADQARKSQQRVIGNDPRPYVLCMVGGGRDGLPVCRAFAQAGLPPGHRGILITGTQLDAAGRAEVARLARRNPDLTVVDFLPEPVGLMQNGARVVAMGGYNSVCEVLSLGRPALIVPRVAPRLEQILRAERLASAGLIDMITPDALTAAALSDWMVQPTPAPRAKRTLDLAGLDRFKTLAAEILDPAHTPGASLAA</sequence>
<dbReference type="InterPro" id="IPR007235">
    <property type="entry name" value="Glyco_trans_28_C"/>
</dbReference>